<dbReference type="PROSITE" id="PS50297">
    <property type="entry name" value="ANK_REP_REGION"/>
    <property type="match status" value="1"/>
</dbReference>
<protein>
    <submittedName>
        <fullName evidence="4">Uncharacterized protein</fullName>
    </submittedName>
</protein>
<dbReference type="AlphaFoldDB" id="A0A0G4HHU6"/>
<evidence type="ECO:0000256" key="2">
    <source>
        <dbReference type="ARBA" id="ARBA00023043"/>
    </source>
</evidence>
<dbReference type="SUPFAM" id="SSF48403">
    <property type="entry name" value="Ankyrin repeat"/>
    <property type="match status" value="1"/>
</dbReference>
<reference evidence="4" key="1">
    <citation type="submission" date="2014-11" db="EMBL/GenBank/DDBJ databases">
        <authorList>
            <person name="Otto D Thomas"/>
            <person name="Naeem Raeece"/>
        </authorList>
    </citation>
    <scope>NUCLEOTIDE SEQUENCE</scope>
</reference>
<dbReference type="Gene3D" id="1.25.40.20">
    <property type="entry name" value="Ankyrin repeat-containing domain"/>
    <property type="match status" value="1"/>
</dbReference>
<accession>A0A0G4HHU6</accession>
<dbReference type="SMART" id="SM00248">
    <property type="entry name" value="ANK"/>
    <property type="match status" value="3"/>
</dbReference>
<feature type="non-terminal residue" evidence="4">
    <location>
        <position position="235"/>
    </location>
</feature>
<dbReference type="InterPro" id="IPR036770">
    <property type="entry name" value="Ankyrin_rpt-contain_sf"/>
</dbReference>
<proteinExistence type="predicted"/>
<name>A0A0G4HHU6_9ALVE</name>
<dbReference type="Pfam" id="PF00023">
    <property type="entry name" value="Ank"/>
    <property type="match status" value="1"/>
</dbReference>
<keyword evidence="1" id="KW-0677">Repeat</keyword>
<dbReference type="PROSITE" id="PS50088">
    <property type="entry name" value="ANK_REPEAT"/>
    <property type="match status" value="2"/>
</dbReference>
<keyword evidence="2 3" id="KW-0040">ANK repeat</keyword>
<evidence type="ECO:0000313" key="4">
    <source>
        <dbReference type="EMBL" id="CEM43532.1"/>
    </source>
</evidence>
<dbReference type="Pfam" id="PF12796">
    <property type="entry name" value="Ank_2"/>
    <property type="match status" value="1"/>
</dbReference>
<evidence type="ECO:0000256" key="3">
    <source>
        <dbReference type="PROSITE-ProRule" id="PRU00023"/>
    </source>
</evidence>
<dbReference type="EMBL" id="CDMZ01002708">
    <property type="protein sequence ID" value="CEM43532.1"/>
    <property type="molecule type" value="Genomic_DNA"/>
</dbReference>
<evidence type="ECO:0000256" key="1">
    <source>
        <dbReference type="ARBA" id="ARBA00022737"/>
    </source>
</evidence>
<gene>
    <name evidence="4" type="ORF">Cvel_27625</name>
</gene>
<sequence>MRAIARGVCVRHGLRGRWGPVASLFISPSPGIPSYRLQSHPGRHLKDWGRGLASSATGPFGREERVRNSLSVGEGAAERDMDPEALGEALVDSIKRSEEEEAVAFITAGADVHSRDRSGSTLLILAAAKGLNGICGALLERHADVAAFNAFGSTCLMCAAANGHATTVGLLADHGADVNAQNRFGTTALMKAAAYGWTDVCGELLRRGADPSLSNKLGKTALDTIADKLEAKAQV</sequence>
<organism evidence="4">
    <name type="scientific">Chromera velia CCMP2878</name>
    <dbReference type="NCBI Taxonomy" id="1169474"/>
    <lineage>
        <taxon>Eukaryota</taxon>
        <taxon>Sar</taxon>
        <taxon>Alveolata</taxon>
        <taxon>Colpodellida</taxon>
        <taxon>Chromeraceae</taxon>
        <taxon>Chromera</taxon>
    </lineage>
</organism>
<dbReference type="InterPro" id="IPR002110">
    <property type="entry name" value="Ankyrin_rpt"/>
</dbReference>
<dbReference type="PANTHER" id="PTHR24171">
    <property type="entry name" value="ANKYRIN REPEAT DOMAIN-CONTAINING PROTEIN 39-RELATED"/>
    <property type="match status" value="1"/>
</dbReference>
<feature type="repeat" description="ANK" evidence="3">
    <location>
        <begin position="184"/>
        <end position="216"/>
    </location>
</feature>
<feature type="repeat" description="ANK" evidence="3">
    <location>
        <begin position="151"/>
        <end position="183"/>
    </location>
</feature>